<dbReference type="Gene3D" id="3.30.160.60">
    <property type="entry name" value="Classic Zinc Finger"/>
    <property type="match status" value="1"/>
</dbReference>
<organism evidence="7 8">
    <name type="scientific">Glonium stellatum</name>
    <dbReference type="NCBI Taxonomy" id="574774"/>
    <lineage>
        <taxon>Eukaryota</taxon>
        <taxon>Fungi</taxon>
        <taxon>Dikarya</taxon>
        <taxon>Ascomycota</taxon>
        <taxon>Pezizomycotina</taxon>
        <taxon>Dothideomycetes</taxon>
        <taxon>Pleosporomycetidae</taxon>
        <taxon>Gloniales</taxon>
        <taxon>Gloniaceae</taxon>
        <taxon>Glonium</taxon>
    </lineage>
</organism>
<gene>
    <name evidence="7" type="ORF">AOQ84DRAFT_422499</name>
</gene>
<dbReference type="GO" id="GO:0008270">
    <property type="term" value="F:zinc ion binding"/>
    <property type="evidence" value="ECO:0007669"/>
    <property type="project" value="UniProtKB-KW"/>
</dbReference>
<dbReference type="AlphaFoldDB" id="A0A8E2EQ41"/>
<evidence type="ECO:0000313" key="7">
    <source>
        <dbReference type="EMBL" id="OCL02561.1"/>
    </source>
</evidence>
<evidence type="ECO:0000313" key="8">
    <source>
        <dbReference type="Proteomes" id="UP000250140"/>
    </source>
</evidence>
<feature type="domain" description="C2H2-type" evidence="6">
    <location>
        <begin position="68"/>
        <end position="96"/>
    </location>
</feature>
<keyword evidence="3 5" id="KW-0863">Zinc-finger</keyword>
<keyword evidence="8" id="KW-1185">Reference proteome</keyword>
<dbReference type="InterPro" id="IPR050329">
    <property type="entry name" value="GLI_C2H2-zinc-finger"/>
</dbReference>
<dbReference type="OrthoDB" id="8117402at2759"/>
<dbReference type="GO" id="GO:0005634">
    <property type="term" value="C:nucleus"/>
    <property type="evidence" value="ECO:0007669"/>
    <property type="project" value="UniProtKB-ARBA"/>
</dbReference>
<keyword evidence="1" id="KW-0479">Metal-binding</keyword>
<dbReference type="InterPro" id="IPR013087">
    <property type="entry name" value="Znf_C2H2_type"/>
</dbReference>
<evidence type="ECO:0000256" key="2">
    <source>
        <dbReference type="ARBA" id="ARBA00022737"/>
    </source>
</evidence>
<dbReference type="PROSITE" id="PS00028">
    <property type="entry name" value="ZINC_FINGER_C2H2_1"/>
    <property type="match status" value="3"/>
</dbReference>
<name>A0A8E2EQ41_9PEZI</name>
<dbReference type="GO" id="GO:0000978">
    <property type="term" value="F:RNA polymerase II cis-regulatory region sequence-specific DNA binding"/>
    <property type="evidence" value="ECO:0007669"/>
    <property type="project" value="TreeGrafter"/>
</dbReference>
<keyword evidence="2" id="KW-0677">Repeat</keyword>
<evidence type="ECO:0000259" key="6">
    <source>
        <dbReference type="PROSITE" id="PS50157"/>
    </source>
</evidence>
<evidence type="ECO:0000256" key="1">
    <source>
        <dbReference type="ARBA" id="ARBA00022723"/>
    </source>
</evidence>
<dbReference type="Pfam" id="PF00096">
    <property type="entry name" value="zf-C2H2"/>
    <property type="match status" value="2"/>
</dbReference>
<evidence type="ECO:0000256" key="5">
    <source>
        <dbReference type="PROSITE-ProRule" id="PRU00042"/>
    </source>
</evidence>
<keyword evidence="4" id="KW-0862">Zinc</keyword>
<dbReference type="EMBL" id="KV750930">
    <property type="protein sequence ID" value="OCL02561.1"/>
    <property type="molecule type" value="Genomic_DNA"/>
</dbReference>
<dbReference type="PANTHER" id="PTHR19818">
    <property type="entry name" value="ZINC FINGER PROTEIN ZIC AND GLI"/>
    <property type="match status" value="1"/>
</dbReference>
<dbReference type="PROSITE" id="PS50157">
    <property type="entry name" value="ZINC_FINGER_C2H2_2"/>
    <property type="match status" value="2"/>
</dbReference>
<reference evidence="7 8" key="1">
    <citation type="journal article" date="2016" name="Nat. Commun.">
        <title>Ectomycorrhizal ecology is imprinted in the genome of the dominant symbiotic fungus Cenococcum geophilum.</title>
        <authorList>
            <consortium name="DOE Joint Genome Institute"/>
            <person name="Peter M."/>
            <person name="Kohler A."/>
            <person name="Ohm R.A."/>
            <person name="Kuo A."/>
            <person name="Krutzmann J."/>
            <person name="Morin E."/>
            <person name="Arend M."/>
            <person name="Barry K.W."/>
            <person name="Binder M."/>
            <person name="Choi C."/>
            <person name="Clum A."/>
            <person name="Copeland A."/>
            <person name="Grisel N."/>
            <person name="Haridas S."/>
            <person name="Kipfer T."/>
            <person name="LaButti K."/>
            <person name="Lindquist E."/>
            <person name="Lipzen A."/>
            <person name="Maire R."/>
            <person name="Meier B."/>
            <person name="Mihaltcheva S."/>
            <person name="Molinier V."/>
            <person name="Murat C."/>
            <person name="Poggeler S."/>
            <person name="Quandt C.A."/>
            <person name="Sperisen C."/>
            <person name="Tritt A."/>
            <person name="Tisserant E."/>
            <person name="Crous P.W."/>
            <person name="Henrissat B."/>
            <person name="Nehls U."/>
            <person name="Egli S."/>
            <person name="Spatafora J.W."/>
            <person name="Grigoriev I.V."/>
            <person name="Martin F.M."/>
        </authorList>
    </citation>
    <scope>NUCLEOTIDE SEQUENCE [LARGE SCALE GENOMIC DNA]</scope>
    <source>
        <strain evidence="7 8">CBS 207.34</strain>
    </source>
</reference>
<sequence>MVVEVEPTNKFKCTFKGCFASFNTASLLKSHKKHTSSHDYCHKCDKDFESWDDLTAHKTTSDKHEKEPVCKSCGEEFKSVSGMRRHVAMAHPVDQNLPCLGCGEVFPRAAALMNHLENGHCKNISAQQFAGHLQHKNIVNKLLKEPDLLEKLTLRTRFQDAARDDDIGGGVSLSGGLLEENDHEQYAGLDNIVPLEPEKHPNSINPPRIGEYWPALKSNKTGMDDVDDAVDTISSRTGGISLAASVLSGVADWDKAGRSINGSSTQKTFTTPAWSRVNASTSTSQTLFPSAKPTPATVEWTKELQKRDQAYEKEHGINLFRNRFWDPTSKDYNPERFLNPIIMRYMCPLPHCECQFETPVCLEKHILSMHRMSEVRCPSCLKLFHSSTALVAHCEAPLSRCHISKSNKYGQAIDEFSGGFLGARHIIRPEVDVKNDNYIVGYNQYESTKPPDWKEPGEELEARRWVA</sequence>
<dbReference type="GO" id="GO:0045944">
    <property type="term" value="P:positive regulation of transcription by RNA polymerase II"/>
    <property type="evidence" value="ECO:0007669"/>
    <property type="project" value="UniProtKB-ARBA"/>
</dbReference>
<dbReference type="SMART" id="SM00355">
    <property type="entry name" value="ZnF_C2H2"/>
    <property type="match status" value="6"/>
</dbReference>
<proteinExistence type="predicted"/>
<dbReference type="Proteomes" id="UP000250140">
    <property type="component" value="Unassembled WGS sequence"/>
</dbReference>
<protein>
    <recommendedName>
        <fullName evidence="6">C2H2-type domain-containing protein</fullName>
    </recommendedName>
</protein>
<accession>A0A8E2EQ41</accession>
<feature type="domain" description="C2H2-type" evidence="6">
    <location>
        <begin position="11"/>
        <end position="38"/>
    </location>
</feature>
<evidence type="ECO:0000256" key="3">
    <source>
        <dbReference type="ARBA" id="ARBA00022771"/>
    </source>
</evidence>
<dbReference type="InterPro" id="IPR036236">
    <property type="entry name" value="Znf_C2H2_sf"/>
</dbReference>
<evidence type="ECO:0000256" key="4">
    <source>
        <dbReference type="ARBA" id="ARBA00022833"/>
    </source>
</evidence>
<dbReference type="PANTHER" id="PTHR19818:SF139">
    <property type="entry name" value="PAIR-RULE PROTEIN ODD-PAIRED"/>
    <property type="match status" value="1"/>
</dbReference>
<dbReference type="GO" id="GO:0000981">
    <property type="term" value="F:DNA-binding transcription factor activity, RNA polymerase II-specific"/>
    <property type="evidence" value="ECO:0007669"/>
    <property type="project" value="TreeGrafter"/>
</dbReference>
<dbReference type="SUPFAM" id="SSF57667">
    <property type="entry name" value="beta-beta-alpha zinc fingers"/>
    <property type="match status" value="1"/>
</dbReference>